<dbReference type="AlphaFoldDB" id="A0A9W8YUH4"/>
<name>A0A9W8YUH4_9PLEO</name>
<evidence type="ECO:0000313" key="1">
    <source>
        <dbReference type="EMBL" id="KAJ4392664.1"/>
    </source>
</evidence>
<accession>A0A9W8YUH4</accession>
<sequence length="82" mass="9659">MDLNIFPLAVVPHSQPRYKDIANLEPRIVRQIQPTLPNIHRALGLLLIRRQPRVRLLEYLPGARSLYLYQVKRWELPQPEGL</sequence>
<keyword evidence="2" id="KW-1185">Reference proteome</keyword>
<organism evidence="1 2">
    <name type="scientific">Didymella pomorum</name>
    <dbReference type="NCBI Taxonomy" id="749634"/>
    <lineage>
        <taxon>Eukaryota</taxon>
        <taxon>Fungi</taxon>
        <taxon>Dikarya</taxon>
        <taxon>Ascomycota</taxon>
        <taxon>Pezizomycotina</taxon>
        <taxon>Dothideomycetes</taxon>
        <taxon>Pleosporomycetidae</taxon>
        <taxon>Pleosporales</taxon>
        <taxon>Pleosporineae</taxon>
        <taxon>Didymellaceae</taxon>
        <taxon>Didymella</taxon>
    </lineage>
</organism>
<protein>
    <submittedName>
        <fullName evidence="1">Uncharacterized protein</fullName>
    </submittedName>
</protein>
<dbReference type="Proteomes" id="UP001140510">
    <property type="component" value="Unassembled WGS sequence"/>
</dbReference>
<reference evidence="1" key="1">
    <citation type="submission" date="2022-10" db="EMBL/GenBank/DDBJ databases">
        <title>Tapping the CABI collections for fungal endophytes: first genome assemblies for Collariella, Neodidymelliopsis, Ascochyta clinopodiicola, Didymella pomorum, Didymosphaeria variabile, Neocosmospora piperis and Neocucurbitaria cava.</title>
        <authorList>
            <person name="Hill R."/>
        </authorList>
    </citation>
    <scope>NUCLEOTIDE SEQUENCE</scope>
    <source>
        <strain evidence="1">IMI 355091</strain>
    </source>
</reference>
<comment type="caution">
    <text evidence="1">The sequence shown here is derived from an EMBL/GenBank/DDBJ whole genome shotgun (WGS) entry which is preliminary data.</text>
</comment>
<evidence type="ECO:0000313" key="2">
    <source>
        <dbReference type="Proteomes" id="UP001140510"/>
    </source>
</evidence>
<proteinExistence type="predicted"/>
<dbReference type="EMBL" id="JAPEVA010000217">
    <property type="protein sequence ID" value="KAJ4392664.1"/>
    <property type="molecule type" value="Genomic_DNA"/>
</dbReference>
<gene>
    <name evidence="1" type="ORF">N0V91_011317</name>
</gene>